<evidence type="ECO:0008006" key="4">
    <source>
        <dbReference type="Google" id="ProtNLM"/>
    </source>
</evidence>
<dbReference type="RefSeq" id="WP_045076500.1">
    <property type="nucleotide sequence ID" value="NZ_CP011005.1"/>
</dbReference>
<dbReference type="PATRIC" id="fig|1618207.4.peg.3281"/>
<reference evidence="2 3" key="1">
    <citation type="journal article" date="2015" name="Genome Announc.">
        <title>Complete Genome Sequencing of Protease-Producing Novel Arthrobacter sp. Strain IHBB 11108 Using PacBio Single-Molecule Real-Time Sequencing Technology.</title>
        <authorList>
            <person name="Kiran S."/>
            <person name="Swarnkar M.K."/>
            <person name="Pal M."/>
            <person name="Thakur R."/>
            <person name="Tewari R."/>
            <person name="Singh A.K."/>
            <person name="Gulati A."/>
        </authorList>
    </citation>
    <scope>NUCLEOTIDE SEQUENCE [LARGE SCALE GENOMIC DNA]</scope>
    <source>
        <strain evidence="2 3">IHBB 11108</strain>
    </source>
</reference>
<keyword evidence="3" id="KW-1185">Reference proteome</keyword>
<feature type="region of interest" description="Disordered" evidence="1">
    <location>
        <begin position="59"/>
        <end position="80"/>
    </location>
</feature>
<dbReference type="Proteomes" id="UP000061839">
    <property type="component" value="Chromosome"/>
</dbReference>
<dbReference type="AlphaFoldDB" id="A0A0D4C2P1"/>
<evidence type="ECO:0000256" key="1">
    <source>
        <dbReference type="SAM" id="MobiDB-lite"/>
    </source>
</evidence>
<accession>A0A0D4C2P1</accession>
<dbReference type="KEGG" id="ari:UM93_16145"/>
<dbReference type="EMBL" id="CP011005">
    <property type="protein sequence ID" value="AJT42621.1"/>
    <property type="molecule type" value="Genomic_DNA"/>
</dbReference>
<proteinExistence type="predicted"/>
<organism evidence="2 3">
    <name type="scientific">Psychromicrobium lacuslunae</name>
    <dbReference type="NCBI Taxonomy" id="1618207"/>
    <lineage>
        <taxon>Bacteria</taxon>
        <taxon>Bacillati</taxon>
        <taxon>Actinomycetota</taxon>
        <taxon>Actinomycetes</taxon>
        <taxon>Micrococcales</taxon>
        <taxon>Micrococcaceae</taxon>
        <taxon>Psychromicrobium</taxon>
    </lineage>
</organism>
<dbReference type="HOGENOM" id="CLU_175454_0_0_11"/>
<evidence type="ECO:0000313" key="2">
    <source>
        <dbReference type="EMBL" id="AJT42621.1"/>
    </source>
</evidence>
<dbReference type="OrthoDB" id="7376174at2"/>
<dbReference type="STRING" id="1618207.UM93_16145"/>
<gene>
    <name evidence="2" type="ORF">UM93_16145</name>
</gene>
<dbReference type="Pfam" id="PF10944">
    <property type="entry name" value="DUF2630"/>
    <property type="match status" value="1"/>
</dbReference>
<protein>
    <recommendedName>
        <fullName evidence="4">DUF2630 family protein</fullName>
    </recommendedName>
</protein>
<dbReference type="InterPro" id="IPR020311">
    <property type="entry name" value="Uncharacterised_Rv0898c"/>
</dbReference>
<sequence length="80" mass="9340">MNSEEIHHHISELVQREQELRSISPSDGEAASRANELREIEVQLDRFWDLLRQRRARIDAGANPNEAELRSSNEVEGYRQ</sequence>
<feature type="compositionally biased region" description="Basic and acidic residues" evidence="1">
    <location>
        <begin position="67"/>
        <end position="80"/>
    </location>
</feature>
<evidence type="ECO:0000313" key="3">
    <source>
        <dbReference type="Proteomes" id="UP000061839"/>
    </source>
</evidence>
<name>A0A0D4C2P1_9MICC</name>